<dbReference type="EMBL" id="JBEWZG010000001">
    <property type="protein sequence ID" value="MFL0205517.1"/>
    <property type="molecule type" value="Genomic_DNA"/>
</dbReference>
<dbReference type="GO" id="GO:0008168">
    <property type="term" value="F:methyltransferase activity"/>
    <property type="evidence" value="ECO:0007669"/>
    <property type="project" value="UniProtKB-KW"/>
</dbReference>
<dbReference type="InterPro" id="IPR029063">
    <property type="entry name" value="SAM-dependent_MTases_sf"/>
</dbReference>
<protein>
    <submittedName>
        <fullName evidence="1">Class I SAM-dependent methyltransferase</fullName>
        <ecNumber evidence="1">2.1.1.-</ecNumber>
    </submittedName>
</protein>
<comment type="caution">
    <text evidence="1">The sequence shown here is derived from an EMBL/GenBank/DDBJ whole genome shotgun (WGS) entry which is preliminary data.</text>
</comment>
<dbReference type="PANTHER" id="PTHR43042:SF2">
    <property type="entry name" value="SAM-DEPENDENT METHYLTRANSFERASE"/>
    <property type="match status" value="1"/>
</dbReference>
<name>A0ABW8SUH3_9BACT</name>
<dbReference type="InterPro" id="IPR013780">
    <property type="entry name" value="Glyco_hydro_b"/>
</dbReference>
<dbReference type="Proteomes" id="UP001623559">
    <property type="component" value="Unassembled WGS sequence"/>
</dbReference>
<keyword evidence="1" id="KW-0489">Methyltransferase</keyword>
<gene>
    <name evidence="1" type="ORF">V7S74_02070</name>
</gene>
<sequence>MKNLASIAIETPEFWGKNYELIDSGGFEKLEQFGAFVVRRPEPQAVWQKTLSEEFWASKANAYFKKEKGSSERGVWEVKKGVPDKWFMPYKSEALDLNFKISLSSFKHVGIFPEQASNWEFLAKNIPLLKTPKPKILNLFAYTGGASLACKQVGADVTHVDSVKPVLSWARENMEVSKLDNIRWMAEDALKFVKREARRGNFYQGILLDPPAYGRGPEGEKWVLEEQIDDMLRSVKEILDPKEHILLTNVYSLGFSTLVVENLMKGIFNVPEMAESGEIYLNDEYDKKLPLGVFYRYLYQS</sequence>
<dbReference type="GO" id="GO:0032259">
    <property type="term" value="P:methylation"/>
    <property type="evidence" value="ECO:0007669"/>
    <property type="project" value="UniProtKB-KW"/>
</dbReference>
<evidence type="ECO:0000313" key="2">
    <source>
        <dbReference type="Proteomes" id="UP001623559"/>
    </source>
</evidence>
<dbReference type="PANTHER" id="PTHR43042">
    <property type="entry name" value="SAM-DEPENDENT METHYLTRANSFERASE"/>
    <property type="match status" value="1"/>
</dbReference>
<dbReference type="SUPFAM" id="SSF53335">
    <property type="entry name" value="S-adenosyl-L-methionine-dependent methyltransferases"/>
    <property type="match status" value="1"/>
</dbReference>
<dbReference type="RefSeq" id="WP_406777112.1">
    <property type="nucleotide sequence ID" value="NZ_JBEWZG010000001.1"/>
</dbReference>
<reference evidence="1 2" key="1">
    <citation type="submission" date="2024-07" db="EMBL/GenBank/DDBJ databases">
        <authorList>
            <person name="Pitt A."/>
            <person name="Hahn M.W."/>
        </authorList>
    </citation>
    <scope>NUCLEOTIDE SEQUENCE [LARGE SCALE GENOMIC DNA]</scope>
    <source>
        <strain evidence="1 2">2-AUSEE-184A6</strain>
    </source>
</reference>
<evidence type="ECO:0000313" key="1">
    <source>
        <dbReference type="EMBL" id="MFL0205517.1"/>
    </source>
</evidence>
<dbReference type="Gene3D" id="3.40.50.150">
    <property type="entry name" value="Vaccinia Virus protein VP39"/>
    <property type="match status" value="1"/>
</dbReference>
<accession>A0ABW8SUH3</accession>
<organism evidence="1 2">
    <name type="scientific">Aquirufa novilacunae</name>
    <dbReference type="NCBI Taxonomy" id="3139305"/>
    <lineage>
        <taxon>Bacteria</taxon>
        <taxon>Pseudomonadati</taxon>
        <taxon>Bacteroidota</taxon>
        <taxon>Cytophagia</taxon>
        <taxon>Cytophagales</taxon>
        <taxon>Flectobacillaceae</taxon>
        <taxon>Aquirufa</taxon>
    </lineage>
</organism>
<keyword evidence="1" id="KW-0808">Transferase</keyword>
<dbReference type="CDD" id="cd02440">
    <property type="entry name" value="AdoMet_MTases"/>
    <property type="match status" value="1"/>
</dbReference>
<proteinExistence type="predicted"/>
<dbReference type="Gene3D" id="2.60.40.1180">
    <property type="entry name" value="Golgi alpha-mannosidase II"/>
    <property type="match status" value="1"/>
</dbReference>
<dbReference type="EC" id="2.1.1.-" evidence="1"/>